<evidence type="ECO:0000313" key="3">
    <source>
        <dbReference type="EMBL" id="CAH1263107.1"/>
    </source>
</evidence>
<feature type="domain" description="SAYSvFN" evidence="2">
    <location>
        <begin position="77"/>
        <end position="146"/>
    </location>
</feature>
<keyword evidence="1" id="KW-1133">Transmembrane helix</keyword>
<keyword evidence="1" id="KW-0472">Membrane</keyword>
<dbReference type="OrthoDB" id="71310at2759"/>
<keyword evidence="1" id="KW-0812">Transmembrane</keyword>
<proteinExistence type="predicted"/>
<accession>A0A8J9ZVU4</accession>
<dbReference type="Proteomes" id="UP000838412">
    <property type="component" value="Chromosome 4"/>
</dbReference>
<keyword evidence="4" id="KW-1185">Reference proteome</keyword>
<reference evidence="3" key="1">
    <citation type="submission" date="2022-01" db="EMBL/GenBank/DDBJ databases">
        <authorList>
            <person name="Braso-Vives M."/>
        </authorList>
    </citation>
    <scope>NUCLEOTIDE SEQUENCE</scope>
</reference>
<dbReference type="InterPro" id="IPR039159">
    <property type="entry name" value="SAYSD1"/>
</dbReference>
<dbReference type="AlphaFoldDB" id="A0A8J9ZVU4"/>
<name>A0A8J9ZVU4_BRALA</name>
<dbReference type="InterPro" id="IPR019387">
    <property type="entry name" value="SAYSvFN_dom"/>
</dbReference>
<dbReference type="PANTHER" id="PTHR13527">
    <property type="entry name" value="SAYSVFN DOMAIN-CONTAINING PROTEIN 1"/>
    <property type="match status" value="1"/>
</dbReference>
<dbReference type="Pfam" id="PF10260">
    <property type="entry name" value="SAYSvFN"/>
    <property type="match status" value="1"/>
</dbReference>
<evidence type="ECO:0000256" key="1">
    <source>
        <dbReference type="SAM" id="Phobius"/>
    </source>
</evidence>
<dbReference type="PANTHER" id="PTHR13527:SF0">
    <property type="entry name" value="SAYSVFN DOMAIN-CONTAINING PROTEIN 1"/>
    <property type="match status" value="1"/>
</dbReference>
<dbReference type="EMBL" id="OV696689">
    <property type="protein sequence ID" value="CAH1263107.1"/>
    <property type="molecule type" value="Genomic_DNA"/>
</dbReference>
<evidence type="ECO:0000259" key="2">
    <source>
        <dbReference type="Pfam" id="PF10260"/>
    </source>
</evidence>
<feature type="transmembrane region" description="Helical" evidence="1">
    <location>
        <begin position="78"/>
        <end position="105"/>
    </location>
</feature>
<gene>
    <name evidence="3" type="primary">SAYSD1</name>
    <name evidence="3" type="ORF">BLAG_LOCUS17903</name>
</gene>
<sequence length="153" mass="17709">MATEADIHGKLAEYRARKAREDREETQKRNFWGNVGIVQGSTQEQEVNRNSRLRVPHQITRILGQNNSLLTNPTFLKFVLWLILLGFFIEMGFAALYIILSIFYVMYVNMRSGGRGPGELSAYSVFNPNCERLQGSLTAEQFERELQYKRLDD</sequence>
<organism evidence="3 4">
    <name type="scientific">Branchiostoma lanceolatum</name>
    <name type="common">Common lancelet</name>
    <name type="synonym">Amphioxus lanceolatum</name>
    <dbReference type="NCBI Taxonomy" id="7740"/>
    <lineage>
        <taxon>Eukaryota</taxon>
        <taxon>Metazoa</taxon>
        <taxon>Chordata</taxon>
        <taxon>Cephalochordata</taxon>
        <taxon>Leptocardii</taxon>
        <taxon>Amphioxiformes</taxon>
        <taxon>Branchiostomatidae</taxon>
        <taxon>Branchiostoma</taxon>
    </lineage>
</organism>
<protein>
    <submittedName>
        <fullName evidence="3">SAYSD1 protein</fullName>
    </submittedName>
</protein>
<evidence type="ECO:0000313" key="4">
    <source>
        <dbReference type="Proteomes" id="UP000838412"/>
    </source>
</evidence>